<dbReference type="KEGG" id="sapo:SAPIO_CDS10545"/>
<feature type="transmembrane region" description="Helical" evidence="7">
    <location>
        <begin position="745"/>
        <end position="770"/>
    </location>
</feature>
<dbReference type="GO" id="GO:0022857">
    <property type="term" value="F:transmembrane transporter activity"/>
    <property type="evidence" value="ECO:0007669"/>
    <property type="project" value="InterPro"/>
</dbReference>
<feature type="domain" description="Major facilitator superfamily (MFS) profile" evidence="8">
    <location>
        <begin position="624"/>
        <end position="809"/>
    </location>
</feature>
<feature type="transmembrane region" description="Helical" evidence="7">
    <location>
        <begin position="712"/>
        <end position="733"/>
    </location>
</feature>
<dbReference type="InterPro" id="IPR051788">
    <property type="entry name" value="MFS_Transporter"/>
</dbReference>
<dbReference type="SUPFAM" id="SSF103473">
    <property type="entry name" value="MFS general substrate transporter"/>
    <property type="match status" value="1"/>
</dbReference>
<gene>
    <name evidence="9" type="ORF">SAPIO_CDS10545</name>
</gene>
<accession>A0A084FVN3</accession>
<keyword evidence="6 7" id="KW-0472">Membrane</keyword>
<keyword evidence="4 7" id="KW-0812">Transmembrane</keyword>
<feature type="transmembrane region" description="Helical" evidence="7">
    <location>
        <begin position="623"/>
        <end position="647"/>
    </location>
</feature>
<feature type="transmembrane region" description="Helical" evidence="7">
    <location>
        <begin position="689"/>
        <end position="707"/>
    </location>
</feature>
<evidence type="ECO:0000259" key="8">
    <source>
        <dbReference type="PROSITE" id="PS50850"/>
    </source>
</evidence>
<feature type="transmembrane region" description="Helical" evidence="7">
    <location>
        <begin position="782"/>
        <end position="802"/>
    </location>
</feature>
<evidence type="ECO:0000256" key="4">
    <source>
        <dbReference type="ARBA" id="ARBA00022692"/>
    </source>
</evidence>
<sequence length="809" mass="90382">MAHQAHNIPWSSFAAQLKWSSKYHPGSGDLHFRDKPNQGKVVRHFVESFVQNLLEHSRTTRLKYPPNYKVPLEDDLILDDETVRKISPTICRIRSDIGRRSHFHETAWEHGSTDDNDLLPRKERLASAFLRQYRQNPCYEFLIYNGDAYFNLTIVETLILYGEMDAVFRVTSHPDIGLSKWREVSQCYDTDTDIGWNRIYEKALLSYIGLNLLCSFPELWDPASGGVAKGEYLYSGLYQLILLNAVESGSLADVASYPHQQFFGMSKDQLLQLRSIRRCISGCTMTARRRFPSALDVLFSLEGRRYRPHAPDVETVRRILFGLGLPMEVILEIMKYAEYTPQRGLYLANDPLCWENRDELAKYLTYCWLLLVRPPSEFLDKSGHDPGVPITWVATIRNRRRNSGLDDMTAAPVSLAPLDPVRSASLPHHNWDVPEFEPERVRDVASAIPPPSAFSVAQRWNETKRNIGRTISCFFAFVVLHEMYGRRGVAALATISYTVSYIGMSLHPPFGIVIPLLVLTGYGSGLMNGSWNSWVGGLVNGGTVLAFLHGCWGAGATIAPLVVSAFVSRGLKWWEYYYLMTGLAACAVVFTTSAFWDDAGMRHTVSRSSRAYGFTLAVLKDKITLLLSAFMLLYVGSEVTIGGWLFTFMMNARKGSPSASSLVASGFWVGITASRFALGWVTSYLGEKIMVATYLVIAISLELAFWLSKEFVVSAVMAALVGFFIGMIMPSGIRMMTKLLPPEKHIVSVGFGTAFAVSGSSIFPFAVGALAQFRGVEVLQPVVLGLFGAQLLLWLVVAKIGVRNEVHVV</sequence>
<evidence type="ECO:0000256" key="6">
    <source>
        <dbReference type="ARBA" id="ARBA00023136"/>
    </source>
</evidence>
<dbReference type="PROSITE" id="PS50850">
    <property type="entry name" value="MFS"/>
    <property type="match status" value="1"/>
</dbReference>
<dbReference type="HOGENOM" id="CLU_348556_0_0_1"/>
<evidence type="ECO:0000256" key="1">
    <source>
        <dbReference type="ARBA" id="ARBA00004127"/>
    </source>
</evidence>
<feature type="transmembrane region" description="Helical" evidence="7">
    <location>
        <begin position="506"/>
        <end position="524"/>
    </location>
</feature>
<evidence type="ECO:0000256" key="5">
    <source>
        <dbReference type="ARBA" id="ARBA00022989"/>
    </source>
</evidence>
<dbReference type="FunFam" id="1.20.1250.20:FF:000286">
    <property type="entry name" value="MFS efflux transporter"/>
    <property type="match status" value="1"/>
</dbReference>
<dbReference type="AlphaFoldDB" id="A0A084FVN3"/>
<evidence type="ECO:0000256" key="3">
    <source>
        <dbReference type="ARBA" id="ARBA00022448"/>
    </source>
</evidence>
<name>A0A084FVN3_PSEDA</name>
<dbReference type="InterPro" id="IPR036259">
    <property type="entry name" value="MFS_trans_sf"/>
</dbReference>
<feature type="transmembrane region" description="Helical" evidence="7">
    <location>
        <begin position="576"/>
        <end position="596"/>
    </location>
</feature>
<evidence type="ECO:0000256" key="7">
    <source>
        <dbReference type="SAM" id="Phobius"/>
    </source>
</evidence>
<proteinExistence type="inferred from homology"/>
<dbReference type="PANTHER" id="PTHR23514:SF3">
    <property type="entry name" value="BYPASS OF STOP CODON PROTEIN 6"/>
    <property type="match status" value="1"/>
</dbReference>
<evidence type="ECO:0000313" key="10">
    <source>
        <dbReference type="Proteomes" id="UP000028545"/>
    </source>
</evidence>
<evidence type="ECO:0000313" key="9">
    <source>
        <dbReference type="EMBL" id="KEZ39145.1"/>
    </source>
</evidence>
<evidence type="ECO:0000256" key="2">
    <source>
        <dbReference type="ARBA" id="ARBA00008335"/>
    </source>
</evidence>
<comment type="caution">
    <text evidence="9">The sequence shown here is derived from an EMBL/GenBank/DDBJ whole genome shotgun (WGS) entry which is preliminary data.</text>
</comment>
<dbReference type="OrthoDB" id="3204049at2759"/>
<comment type="similarity">
    <text evidence="2">Belongs to the major facilitator superfamily.</text>
</comment>
<comment type="subcellular location">
    <subcellularLocation>
        <location evidence="1">Endomembrane system</location>
        <topology evidence="1">Multi-pass membrane protein</topology>
    </subcellularLocation>
</comment>
<dbReference type="PANTHER" id="PTHR23514">
    <property type="entry name" value="BYPASS OF STOP CODON PROTEIN 6"/>
    <property type="match status" value="1"/>
</dbReference>
<dbReference type="GeneID" id="27719752"/>
<dbReference type="InterPro" id="IPR020846">
    <property type="entry name" value="MFS_dom"/>
</dbReference>
<organism evidence="9 10">
    <name type="scientific">Pseudallescheria apiosperma</name>
    <name type="common">Scedosporium apiospermum</name>
    <dbReference type="NCBI Taxonomy" id="563466"/>
    <lineage>
        <taxon>Eukaryota</taxon>
        <taxon>Fungi</taxon>
        <taxon>Dikarya</taxon>
        <taxon>Ascomycota</taxon>
        <taxon>Pezizomycotina</taxon>
        <taxon>Sordariomycetes</taxon>
        <taxon>Hypocreomycetidae</taxon>
        <taxon>Microascales</taxon>
        <taxon>Microascaceae</taxon>
        <taxon>Scedosporium</taxon>
    </lineage>
</organism>
<dbReference type="RefSeq" id="XP_016638944.1">
    <property type="nucleotide sequence ID" value="XM_016784120.1"/>
</dbReference>
<dbReference type="GO" id="GO:0012505">
    <property type="term" value="C:endomembrane system"/>
    <property type="evidence" value="ECO:0007669"/>
    <property type="project" value="UniProtKB-SubCell"/>
</dbReference>
<dbReference type="EMBL" id="JOWA01000165">
    <property type="protein sequence ID" value="KEZ39145.1"/>
    <property type="molecule type" value="Genomic_DNA"/>
</dbReference>
<dbReference type="VEuPathDB" id="FungiDB:SAPIO_CDS10545"/>
<feature type="transmembrane region" description="Helical" evidence="7">
    <location>
        <begin position="544"/>
        <end position="567"/>
    </location>
</feature>
<dbReference type="Proteomes" id="UP000028545">
    <property type="component" value="Unassembled WGS sequence"/>
</dbReference>
<dbReference type="Gene3D" id="1.20.1250.20">
    <property type="entry name" value="MFS general substrate transporter like domains"/>
    <property type="match status" value="1"/>
</dbReference>
<keyword evidence="3" id="KW-0813">Transport</keyword>
<keyword evidence="10" id="KW-1185">Reference proteome</keyword>
<keyword evidence="5 7" id="KW-1133">Transmembrane helix</keyword>
<protein>
    <recommendedName>
        <fullName evidence="8">Major facilitator superfamily (MFS) profile domain-containing protein</fullName>
    </recommendedName>
</protein>
<dbReference type="GO" id="GO:0016020">
    <property type="term" value="C:membrane"/>
    <property type="evidence" value="ECO:0007669"/>
    <property type="project" value="TreeGrafter"/>
</dbReference>
<reference evidence="9 10" key="1">
    <citation type="journal article" date="2014" name="Genome Announc.">
        <title>Draft genome sequence of the pathogenic fungus Scedosporium apiospermum.</title>
        <authorList>
            <person name="Vandeputte P."/>
            <person name="Ghamrawi S."/>
            <person name="Rechenmann M."/>
            <person name="Iltis A."/>
            <person name="Giraud S."/>
            <person name="Fleury M."/>
            <person name="Thornton C."/>
            <person name="Delhaes L."/>
            <person name="Meyer W."/>
            <person name="Papon N."/>
            <person name="Bouchara J.P."/>
        </authorList>
    </citation>
    <scope>NUCLEOTIDE SEQUENCE [LARGE SCALE GENOMIC DNA]</scope>
    <source>
        <strain evidence="9 10">IHEM 14462</strain>
    </source>
</reference>